<organism evidence="1">
    <name type="scientific">marine sediment metagenome</name>
    <dbReference type="NCBI Taxonomy" id="412755"/>
    <lineage>
        <taxon>unclassified sequences</taxon>
        <taxon>metagenomes</taxon>
        <taxon>ecological metagenomes</taxon>
    </lineage>
</organism>
<reference evidence="1" key="1">
    <citation type="journal article" date="2014" name="Front. Microbiol.">
        <title>High frequency of phylogenetically diverse reductive dehalogenase-homologous genes in deep subseafloor sedimentary metagenomes.</title>
        <authorList>
            <person name="Kawai M."/>
            <person name="Futagami T."/>
            <person name="Toyoda A."/>
            <person name="Takaki Y."/>
            <person name="Nishi S."/>
            <person name="Hori S."/>
            <person name="Arai W."/>
            <person name="Tsubouchi T."/>
            <person name="Morono Y."/>
            <person name="Uchiyama I."/>
            <person name="Ito T."/>
            <person name="Fujiyama A."/>
            <person name="Inagaki F."/>
            <person name="Takami H."/>
        </authorList>
    </citation>
    <scope>NUCLEOTIDE SEQUENCE</scope>
    <source>
        <strain evidence="1">Expedition CK06-06</strain>
    </source>
</reference>
<accession>X0Y3P8</accession>
<feature type="non-terminal residue" evidence="1">
    <location>
        <position position="1"/>
    </location>
</feature>
<sequence length="39" mass="4125">AGECMSTTESVRRRSRLITGVSNMRETMGCPHANGSVAA</sequence>
<protein>
    <submittedName>
        <fullName evidence="1">Uncharacterized protein</fullName>
    </submittedName>
</protein>
<name>X0Y3P8_9ZZZZ</name>
<evidence type="ECO:0000313" key="1">
    <source>
        <dbReference type="EMBL" id="GAG31461.1"/>
    </source>
</evidence>
<proteinExistence type="predicted"/>
<comment type="caution">
    <text evidence="1">The sequence shown here is derived from an EMBL/GenBank/DDBJ whole genome shotgun (WGS) entry which is preliminary data.</text>
</comment>
<dbReference type="EMBL" id="BARS01046651">
    <property type="protein sequence ID" value="GAG31461.1"/>
    <property type="molecule type" value="Genomic_DNA"/>
</dbReference>
<dbReference type="AlphaFoldDB" id="X0Y3P8"/>
<gene>
    <name evidence="1" type="ORF">S01H1_70181</name>
</gene>